<evidence type="ECO:0000313" key="2">
    <source>
        <dbReference type="Proteomes" id="UP000695007"/>
    </source>
</evidence>
<dbReference type="KEGG" id="csol:105366247"/>
<sequence>MDVKVKVIEMFNDKLGYVFNNFKMIKEMHTNLEHNKNKVEEYLSLASSEVPSRIQETIKEVNDIMKSADRLKKSCEFICINIKKKLEQENKICEVQDTIDDITYLARLFLYLQFVQFIEDISVELEVSLISGNDEACVSSYVILKESCQNVQISLCTNLKNYINNTLQFWYNQIKKNLIEEYSETLKTLKWPFCGNNSQAINTHTQESITRFKIITQHLFHLQLPDNMIDKRSSEFLSSFSTVCLPVALLIHPLKQRFLYHFTGIKQTNRRDKPEWFFTQILTWIKNHSEWLENIVQPVADAAGLKNINIKVEFMRALVSLAVEKLNSELCIVQYDDSLFAHTVDEALGFERELKGILLYPSADLAIVFVLTQPQFFIKWITMEKKYATEKMDAILSSETAWSRLPGFETDEMKVTECSEAFLILLSTISDRYNHLPQPGHRLQFLDLQLELIDDFRVRLLQLLRENYKDPLLSLMPSILNTLYYVSIVLQNWGITVPFLKLYFFKKQFENFGTIMHDDAFTKPLVDDNEHNLTVFDEVISLLQRLEKKLMIEIGDSVFAEITAKSKLYCNEKWFAMSSEKDVVSLSITASGCSMFQEIVNQLHALHNSLALPLFEQSWQNLAIRLDQYLLDEIILRNKFNTGGAFQLQFDIKRNLLPLFGLYTNKIELYFALTVEACILLNMLPGAAFLLIETLENADEDTRTEILADVKIQQLTSNTALKILKTRMDINYRSQEQKSFEID</sequence>
<dbReference type="GeneID" id="105366247"/>
<dbReference type="AlphaFoldDB" id="A0AAJ7E088"/>
<dbReference type="PANTHER" id="PTHR13520:SF0">
    <property type="entry name" value="RAD50-INTERACTING PROTEIN 1"/>
    <property type="match status" value="1"/>
</dbReference>
<keyword evidence="2" id="KW-1185">Reference proteome</keyword>
<dbReference type="Pfam" id="PF04437">
    <property type="entry name" value="RINT1_TIP1"/>
    <property type="match status" value="1"/>
</dbReference>
<dbReference type="GO" id="GO:0060628">
    <property type="term" value="P:regulation of ER to Golgi vesicle-mediated transport"/>
    <property type="evidence" value="ECO:0007669"/>
    <property type="project" value="TreeGrafter"/>
</dbReference>
<proteinExistence type="inferred from homology"/>
<dbReference type="PANTHER" id="PTHR13520">
    <property type="entry name" value="RAD50-INTERACTING PROTEIN 1 RINT-1"/>
    <property type="match status" value="1"/>
</dbReference>
<dbReference type="PROSITE" id="PS51386">
    <property type="entry name" value="RINT1_TIP20"/>
    <property type="match status" value="1"/>
</dbReference>
<dbReference type="CTD" id="60561"/>
<dbReference type="Gene3D" id="1.20.58.670">
    <property type="entry name" value="Dsl1p vesicle tethering complex, Tip20p subunit, domain D"/>
    <property type="match status" value="1"/>
</dbReference>
<organism evidence="2 3">
    <name type="scientific">Ceratosolen solmsi marchali</name>
    <dbReference type="NCBI Taxonomy" id="326594"/>
    <lineage>
        <taxon>Eukaryota</taxon>
        <taxon>Metazoa</taxon>
        <taxon>Ecdysozoa</taxon>
        <taxon>Arthropoda</taxon>
        <taxon>Hexapoda</taxon>
        <taxon>Insecta</taxon>
        <taxon>Pterygota</taxon>
        <taxon>Neoptera</taxon>
        <taxon>Endopterygota</taxon>
        <taxon>Hymenoptera</taxon>
        <taxon>Apocrita</taxon>
        <taxon>Proctotrupomorpha</taxon>
        <taxon>Chalcidoidea</taxon>
        <taxon>Agaonidae</taxon>
        <taxon>Agaoninae</taxon>
        <taxon>Ceratosolen</taxon>
    </lineage>
</organism>
<dbReference type="InterPro" id="IPR007528">
    <property type="entry name" value="RINT1_Tip20"/>
</dbReference>
<dbReference type="GO" id="GO:0006888">
    <property type="term" value="P:endoplasmic reticulum to Golgi vesicle-mediated transport"/>
    <property type="evidence" value="ECO:0007669"/>
    <property type="project" value="InterPro"/>
</dbReference>
<gene>
    <name evidence="3" type="primary">LOC105366247</name>
</gene>
<evidence type="ECO:0000313" key="3">
    <source>
        <dbReference type="RefSeq" id="XP_011502922.1"/>
    </source>
</evidence>
<dbReference type="RefSeq" id="XP_011502922.1">
    <property type="nucleotide sequence ID" value="XM_011504620.1"/>
</dbReference>
<accession>A0AAJ7E088</accession>
<comment type="similarity">
    <text evidence="1">Belongs to the RINT1 family.</text>
</comment>
<dbReference type="Gene3D" id="1.20.58.1420">
    <property type="entry name" value="Dsl1p vesicle tethering complex, Tip20p subunit, domain B"/>
    <property type="match status" value="1"/>
</dbReference>
<dbReference type="GO" id="GO:0006890">
    <property type="term" value="P:retrograde vesicle-mediated transport, Golgi to endoplasmic reticulum"/>
    <property type="evidence" value="ECO:0007669"/>
    <property type="project" value="InterPro"/>
</dbReference>
<protein>
    <submittedName>
        <fullName evidence="3">RAD50-interacting protein 1</fullName>
    </submittedName>
</protein>
<name>A0AAJ7E088_9HYME</name>
<dbReference type="InterPro" id="IPR042042">
    <property type="entry name" value="Tip20p_domB"/>
</dbReference>
<dbReference type="InterPro" id="IPR042044">
    <property type="entry name" value="EXOC6PINT-1/Sec15/Tip20_C_dom2"/>
</dbReference>
<dbReference type="GO" id="GO:0070939">
    <property type="term" value="C:Dsl1/NZR complex"/>
    <property type="evidence" value="ECO:0007669"/>
    <property type="project" value="InterPro"/>
</dbReference>
<evidence type="ECO:0000256" key="1">
    <source>
        <dbReference type="ARBA" id="ARBA00061158"/>
    </source>
</evidence>
<reference evidence="3" key="1">
    <citation type="submission" date="2025-08" db="UniProtKB">
        <authorList>
            <consortium name="RefSeq"/>
        </authorList>
    </citation>
    <scope>IDENTIFICATION</scope>
</reference>
<dbReference type="FunFam" id="1.20.58.670:FF:000003">
    <property type="entry name" value="RAD50-interacting protein 1"/>
    <property type="match status" value="1"/>
</dbReference>
<dbReference type="Proteomes" id="UP000695007">
    <property type="component" value="Unplaced"/>
</dbReference>